<protein>
    <submittedName>
        <fullName evidence="3">Alpha/beta hydrolase family protein</fullName>
    </submittedName>
</protein>
<accession>A0A6M8EAQ4</accession>
<dbReference type="KEGG" id="paco:AACT_1223"/>
<dbReference type="RefSeq" id="WP_172125979.1">
    <property type="nucleotide sequence ID" value="NZ_CP042652.1"/>
</dbReference>
<dbReference type="Gene3D" id="3.40.50.1820">
    <property type="entry name" value="alpha/beta hydrolase"/>
    <property type="match status" value="1"/>
</dbReference>
<dbReference type="Proteomes" id="UP000503483">
    <property type="component" value="Chromosome"/>
</dbReference>
<dbReference type="InterPro" id="IPR029058">
    <property type="entry name" value="AB_hydrolase_fold"/>
</dbReference>
<dbReference type="PANTHER" id="PTHR43329">
    <property type="entry name" value="EPOXIDE HYDROLASE"/>
    <property type="match status" value="1"/>
</dbReference>
<feature type="domain" description="AB hydrolase-1" evidence="2">
    <location>
        <begin position="32"/>
        <end position="285"/>
    </location>
</feature>
<dbReference type="InterPro" id="IPR000639">
    <property type="entry name" value="Epox_hydrolase-like"/>
</dbReference>
<keyword evidence="1 3" id="KW-0378">Hydrolase</keyword>
<dbReference type="EMBL" id="CP042652">
    <property type="protein sequence ID" value="QKE28403.1"/>
    <property type="molecule type" value="Genomic_DNA"/>
</dbReference>
<evidence type="ECO:0000313" key="4">
    <source>
        <dbReference type="Proteomes" id="UP000503483"/>
    </source>
</evidence>
<keyword evidence="4" id="KW-1185">Reference proteome</keyword>
<reference evidence="3 4" key="1">
    <citation type="submission" date="2019-08" db="EMBL/GenBank/DDBJ databases">
        <title>Complete genome sequence of Arcobacter acticola.</title>
        <authorList>
            <person name="Miller W."/>
        </authorList>
    </citation>
    <scope>NUCLEOTIDE SEQUENCE [LARGE SCALE GENOMIC DNA]</scope>
    <source>
        <strain evidence="3 4">KCTC 52212</strain>
    </source>
</reference>
<dbReference type="InterPro" id="IPR000073">
    <property type="entry name" value="AB_hydrolase_1"/>
</dbReference>
<evidence type="ECO:0000259" key="2">
    <source>
        <dbReference type="Pfam" id="PF00561"/>
    </source>
</evidence>
<organism evidence="3 4">
    <name type="scientific">Arcobacter acticola</name>
    <dbReference type="NCBI Taxonomy" id="1849015"/>
    <lineage>
        <taxon>Bacteria</taxon>
        <taxon>Pseudomonadati</taxon>
        <taxon>Campylobacterota</taxon>
        <taxon>Epsilonproteobacteria</taxon>
        <taxon>Campylobacterales</taxon>
        <taxon>Arcobacteraceae</taxon>
        <taxon>Arcobacter</taxon>
    </lineage>
</organism>
<name>A0A6M8EAQ4_9BACT</name>
<dbReference type="Pfam" id="PF00561">
    <property type="entry name" value="Abhydrolase_1"/>
    <property type="match status" value="1"/>
</dbReference>
<evidence type="ECO:0000256" key="1">
    <source>
        <dbReference type="ARBA" id="ARBA00022801"/>
    </source>
</evidence>
<dbReference type="GO" id="GO:0016787">
    <property type="term" value="F:hydrolase activity"/>
    <property type="evidence" value="ECO:0007669"/>
    <property type="project" value="UniProtKB-KW"/>
</dbReference>
<proteinExistence type="predicted"/>
<sequence length="297" mass="34549">MLFPNDFIEEKIKVNGIEINCKYGGNKESKIPLLLIHGYPQTHIMWHKIVTELSKKYFLICPDLRGYGDSSKPKGDENHISYSKKTMAKDMIELMDYFGFDKFYVAGHDRGARVTHRMCLDYASRVLKACVMDITPTYHMFKNTDQSFATGYYHWFFLIQGDNLPETLIGSNARYFLEEKLKRWSSKDAIFKEVFQENAVNEYVRCFDKQSIHGTCEDYRAGASIDMSDDEKDRNKKIAMPLLVLWGNKGFVNRTYDVLNVWNEYASDVRGKSLDCGHFLAEEKPDDVCKELIEFFS</sequence>
<evidence type="ECO:0000313" key="3">
    <source>
        <dbReference type="EMBL" id="QKE28403.1"/>
    </source>
</evidence>
<dbReference type="AlphaFoldDB" id="A0A6M8EAQ4"/>
<dbReference type="PRINTS" id="PR00412">
    <property type="entry name" value="EPOXHYDRLASE"/>
</dbReference>
<dbReference type="SUPFAM" id="SSF53474">
    <property type="entry name" value="alpha/beta-Hydrolases"/>
    <property type="match status" value="1"/>
</dbReference>
<gene>
    <name evidence="3" type="ORF">AACT_1223</name>
</gene>